<dbReference type="RefSeq" id="XP_033603316.1">
    <property type="nucleotide sequence ID" value="XM_033741686.1"/>
</dbReference>
<protein>
    <submittedName>
        <fullName evidence="3">CRAL/TRIO domain-containing protein</fullName>
    </submittedName>
</protein>
<dbReference type="Pfam" id="PF00650">
    <property type="entry name" value="CRAL_TRIO"/>
    <property type="match status" value="1"/>
</dbReference>
<feature type="compositionally biased region" description="Polar residues" evidence="1">
    <location>
        <begin position="384"/>
        <end position="394"/>
    </location>
</feature>
<proteinExistence type="predicted"/>
<dbReference type="Gene3D" id="1.10.8.20">
    <property type="entry name" value="N-terminal domain of phosphatidylinositol transfer protein sec14p"/>
    <property type="match status" value="1"/>
</dbReference>
<feature type="region of interest" description="Disordered" evidence="1">
    <location>
        <begin position="380"/>
        <end position="416"/>
    </location>
</feature>
<dbReference type="InterPro" id="IPR051026">
    <property type="entry name" value="PI/PC_transfer"/>
</dbReference>
<reference evidence="3" key="1">
    <citation type="journal article" date="2020" name="Stud. Mycol.">
        <title>101 Dothideomycetes genomes: a test case for predicting lifestyles and emergence of pathogens.</title>
        <authorList>
            <person name="Haridas S."/>
            <person name="Albert R."/>
            <person name="Binder M."/>
            <person name="Bloem J."/>
            <person name="Labutti K."/>
            <person name="Salamov A."/>
            <person name="Andreopoulos B."/>
            <person name="Baker S."/>
            <person name="Barry K."/>
            <person name="Bills G."/>
            <person name="Bluhm B."/>
            <person name="Cannon C."/>
            <person name="Castanera R."/>
            <person name="Culley D."/>
            <person name="Daum C."/>
            <person name="Ezra D."/>
            <person name="Gonzalez J."/>
            <person name="Henrissat B."/>
            <person name="Kuo A."/>
            <person name="Liang C."/>
            <person name="Lipzen A."/>
            <person name="Lutzoni F."/>
            <person name="Magnuson J."/>
            <person name="Mondo S."/>
            <person name="Nolan M."/>
            <person name="Ohm R."/>
            <person name="Pangilinan J."/>
            <person name="Park H.-J."/>
            <person name="Ramirez L."/>
            <person name="Alfaro M."/>
            <person name="Sun H."/>
            <person name="Tritt A."/>
            <person name="Yoshinaga Y."/>
            <person name="Zwiers L.-H."/>
            <person name="Turgeon B."/>
            <person name="Goodwin S."/>
            <person name="Spatafora J."/>
            <person name="Crous P."/>
            <person name="Grigoriev I."/>
        </authorList>
    </citation>
    <scope>NUCLEOTIDE SEQUENCE</scope>
    <source>
        <strain evidence="3">CBS 121739</strain>
    </source>
</reference>
<evidence type="ECO:0000313" key="4">
    <source>
        <dbReference type="Proteomes" id="UP000799437"/>
    </source>
</evidence>
<gene>
    <name evidence="3" type="ORF">EJ05DRAFT_435189</name>
</gene>
<dbReference type="Pfam" id="PF03765">
    <property type="entry name" value="CRAL_TRIO_N"/>
    <property type="match status" value="1"/>
</dbReference>
<accession>A0A6A6WEA3</accession>
<evidence type="ECO:0000256" key="1">
    <source>
        <dbReference type="SAM" id="MobiDB-lite"/>
    </source>
</evidence>
<dbReference type="SMART" id="SM00516">
    <property type="entry name" value="SEC14"/>
    <property type="match status" value="1"/>
</dbReference>
<dbReference type="GeneID" id="54482740"/>
<name>A0A6A6WEA3_9PEZI</name>
<dbReference type="EMBL" id="ML996567">
    <property type="protein sequence ID" value="KAF2760865.1"/>
    <property type="molecule type" value="Genomic_DNA"/>
</dbReference>
<feature type="region of interest" description="Disordered" evidence="1">
    <location>
        <begin position="517"/>
        <end position="561"/>
    </location>
</feature>
<dbReference type="AlphaFoldDB" id="A0A6A6WEA3"/>
<dbReference type="InterPro" id="IPR001251">
    <property type="entry name" value="CRAL-TRIO_dom"/>
</dbReference>
<dbReference type="PROSITE" id="PS50191">
    <property type="entry name" value="CRAL_TRIO"/>
    <property type="match status" value="1"/>
</dbReference>
<keyword evidence="4" id="KW-1185">Reference proteome</keyword>
<dbReference type="OrthoDB" id="30289at2759"/>
<dbReference type="SUPFAM" id="SSF52087">
    <property type="entry name" value="CRAL/TRIO domain"/>
    <property type="match status" value="1"/>
</dbReference>
<dbReference type="InterPro" id="IPR036865">
    <property type="entry name" value="CRAL-TRIO_dom_sf"/>
</dbReference>
<evidence type="ECO:0000313" key="3">
    <source>
        <dbReference type="EMBL" id="KAF2760865.1"/>
    </source>
</evidence>
<sequence length="561" mass="62015">MADLTKVPSFQYPAAHIGHLNAQQQASLTAFKVLCEEKGYYKPKGEDGKGEPSHDDETLLRYLRARKFNAQEAYGQFKDTEDWRKENNLEELYERINVGEYEATRKLYPQWTGRRDRRGIPVYVYEVAPLNQKTLTAYEENTAKYPPPINFNATKVPTKMLRLFALYENMITFILPLCTAIKGRDHPETPISQSNNIVDISKVGLKQFWNLKAHMQDASTLATAHYPETLDRIFIIGAPAFFPTVWGWIKRWFDPITVSKIFILGANDVKPTLERYIDPANIPKKYGGQLDYEFGQMPNIEPDIAEALVWESSADENGRRTFPTGPIKWIPNEKGETEAVAVGTEDGKLRRRVVAKLAPGHTFKGFEDTPSRPIGRKTLERFETGNSTHPTTEGTPLDTEPSSSSSPGASTPAQNKEALGARIGTSETRFEQQEPTHAAGQGAEGTPAVNHHGDGDKTVSMEPGTVGQAPKDVSQPLGAQDTTQPGYVDQAKSVANQAYEGASAAAGMLAGAVGLGAADKDKEIQPQTKREDPRVDAAEDKDVEEYLRSKTQVETGGETKS</sequence>
<dbReference type="SMART" id="SM01100">
    <property type="entry name" value="CRAL_TRIO_N"/>
    <property type="match status" value="1"/>
</dbReference>
<feature type="domain" description="CRAL-TRIO" evidence="2">
    <location>
        <begin position="100"/>
        <end position="294"/>
    </location>
</feature>
<dbReference type="InterPro" id="IPR011074">
    <property type="entry name" value="CRAL/TRIO_N_dom"/>
</dbReference>
<dbReference type="InterPro" id="IPR036273">
    <property type="entry name" value="CRAL/TRIO_N_dom_sf"/>
</dbReference>
<feature type="compositionally biased region" description="Basic and acidic residues" evidence="1">
    <location>
        <begin position="518"/>
        <end position="548"/>
    </location>
</feature>
<feature type="region of interest" description="Disordered" evidence="1">
    <location>
        <begin position="428"/>
        <end position="489"/>
    </location>
</feature>
<dbReference type="SUPFAM" id="SSF46938">
    <property type="entry name" value="CRAL/TRIO N-terminal domain"/>
    <property type="match status" value="1"/>
</dbReference>
<evidence type="ECO:0000259" key="2">
    <source>
        <dbReference type="PROSITE" id="PS50191"/>
    </source>
</evidence>
<dbReference type="PANTHER" id="PTHR45657">
    <property type="entry name" value="CRAL-TRIO DOMAIN-CONTAINING PROTEIN YKL091C-RELATED"/>
    <property type="match status" value="1"/>
</dbReference>
<dbReference type="CDD" id="cd00170">
    <property type="entry name" value="SEC14"/>
    <property type="match status" value="1"/>
</dbReference>
<dbReference type="Gene3D" id="3.40.525.10">
    <property type="entry name" value="CRAL-TRIO lipid binding domain"/>
    <property type="match status" value="1"/>
</dbReference>
<dbReference type="Proteomes" id="UP000799437">
    <property type="component" value="Unassembled WGS sequence"/>
</dbReference>
<dbReference type="PANTHER" id="PTHR45657:SF3">
    <property type="entry name" value="TRANSPORTER, PUTATIVE (AFU_ORTHOLOGUE AFUA_5G09260)-RELATED"/>
    <property type="match status" value="1"/>
</dbReference>
<organism evidence="3 4">
    <name type="scientific">Pseudovirgaria hyperparasitica</name>
    <dbReference type="NCBI Taxonomy" id="470096"/>
    <lineage>
        <taxon>Eukaryota</taxon>
        <taxon>Fungi</taxon>
        <taxon>Dikarya</taxon>
        <taxon>Ascomycota</taxon>
        <taxon>Pezizomycotina</taxon>
        <taxon>Dothideomycetes</taxon>
        <taxon>Dothideomycetes incertae sedis</taxon>
        <taxon>Acrospermales</taxon>
        <taxon>Acrospermaceae</taxon>
        <taxon>Pseudovirgaria</taxon>
    </lineage>
</organism>